<dbReference type="OrthoDB" id="9796485at2"/>
<dbReference type="InterPro" id="IPR000868">
    <property type="entry name" value="Isochorismatase-like_dom"/>
</dbReference>
<dbReference type="CDD" id="cd00431">
    <property type="entry name" value="cysteine_hydrolases"/>
    <property type="match status" value="1"/>
</dbReference>
<evidence type="ECO:0000313" key="3">
    <source>
        <dbReference type="EMBL" id="RKR81155.1"/>
    </source>
</evidence>
<dbReference type="SUPFAM" id="SSF52499">
    <property type="entry name" value="Isochorismatase-like hydrolases"/>
    <property type="match status" value="1"/>
</dbReference>
<dbReference type="InterPro" id="IPR050272">
    <property type="entry name" value="Isochorismatase-like_hydrls"/>
</dbReference>
<dbReference type="PANTHER" id="PTHR43540">
    <property type="entry name" value="PEROXYUREIDOACRYLATE/UREIDOACRYLATE AMIDOHYDROLASE-RELATED"/>
    <property type="match status" value="1"/>
</dbReference>
<organism evidence="3 4">
    <name type="scientific">Mucilaginibacter gracilis</name>
    <dbReference type="NCBI Taxonomy" id="423350"/>
    <lineage>
        <taxon>Bacteria</taxon>
        <taxon>Pseudomonadati</taxon>
        <taxon>Bacteroidota</taxon>
        <taxon>Sphingobacteriia</taxon>
        <taxon>Sphingobacteriales</taxon>
        <taxon>Sphingobacteriaceae</taxon>
        <taxon>Mucilaginibacter</taxon>
    </lineage>
</organism>
<dbReference type="RefSeq" id="WP_121196882.1">
    <property type="nucleotide sequence ID" value="NZ_RBKU01000001.1"/>
</dbReference>
<name>A0A495IWU5_9SPHI</name>
<comment type="caution">
    <text evidence="3">The sequence shown here is derived from an EMBL/GenBank/DDBJ whole genome shotgun (WGS) entry which is preliminary data.</text>
</comment>
<feature type="domain" description="Isochorismatase-like" evidence="2">
    <location>
        <begin position="9"/>
        <end position="177"/>
    </location>
</feature>
<reference evidence="3 4" key="1">
    <citation type="submission" date="2018-10" db="EMBL/GenBank/DDBJ databases">
        <title>Genomic Encyclopedia of Archaeal and Bacterial Type Strains, Phase II (KMG-II): from individual species to whole genera.</title>
        <authorList>
            <person name="Goeker M."/>
        </authorList>
    </citation>
    <scope>NUCLEOTIDE SEQUENCE [LARGE SCALE GENOMIC DNA]</scope>
    <source>
        <strain evidence="3 4">DSM 18602</strain>
    </source>
</reference>
<evidence type="ECO:0000313" key="4">
    <source>
        <dbReference type="Proteomes" id="UP000268007"/>
    </source>
</evidence>
<gene>
    <name evidence="3" type="ORF">BDD43_1299</name>
</gene>
<dbReference type="Proteomes" id="UP000268007">
    <property type="component" value="Unassembled WGS sequence"/>
</dbReference>
<sequence length="186" mass="20122">MVTSLDKNTALVLIDLQKGIIALPLAHPVAGVLANAAKLVEAFRKAGQPIVVVNVNTGNAKWTKSRKDSKQGAFTPPENWLEIADEIKTEATDIFITKHTWNAFYETAIDEELKKRDITGIVLAGIATSIGVEGTARAASERGYNITFATDAMTDMVAEAHDNSIKIIFPRIGEADTTDKIIEMLG</sequence>
<keyword evidence="1" id="KW-0378">Hydrolase</keyword>
<dbReference type="Pfam" id="PF00857">
    <property type="entry name" value="Isochorismatase"/>
    <property type="match status" value="1"/>
</dbReference>
<evidence type="ECO:0000259" key="2">
    <source>
        <dbReference type="Pfam" id="PF00857"/>
    </source>
</evidence>
<dbReference type="PANTHER" id="PTHR43540:SF7">
    <property type="entry name" value="ISOCHORISMATASE FAMILY PROTEIN YECD"/>
    <property type="match status" value="1"/>
</dbReference>
<protein>
    <submittedName>
        <fullName evidence="3">Nicotinamidase-related amidase</fullName>
    </submittedName>
</protein>
<dbReference type="EMBL" id="RBKU01000001">
    <property type="protein sequence ID" value="RKR81155.1"/>
    <property type="molecule type" value="Genomic_DNA"/>
</dbReference>
<dbReference type="GO" id="GO:0016787">
    <property type="term" value="F:hydrolase activity"/>
    <property type="evidence" value="ECO:0007669"/>
    <property type="project" value="UniProtKB-KW"/>
</dbReference>
<dbReference type="InterPro" id="IPR036380">
    <property type="entry name" value="Isochorismatase-like_sf"/>
</dbReference>
<keyword evidence="4" id="KW-1185">Reference proteome</keyword>
<evidence type="ECO:0000256" key="1">
    <source>
        <dbReference type="ARBA" id="ARBA00022801"/>
    </source>
</evidence>
<accession>A0A495IWU5</accession>
<dbReference type="Gene3D" id="3.40.50.850">
    <property type="entry name" value="Isochorismatase-like"/>
    <property type="match status" value="1"/>
</dbReference>
<proteinExistence type="predicted"/>
<dbReference type="AlphaFoldDB" id="A0A495IWU5"/>